<evidence type="ECO:0000256" key="23">
    <source>
        <dbReference type="PIRNR" id="PIRNR002799"/>
    </source>
</evidence>
<accession>A0ABT0GHR4</accession>
<dbReference type="InterPro" id="IPR050396">
    <property type="entry name" value="Glycosyltr_51/Transpeptidase"/>
</dbReference>
<evidence type="ECO:0000256" key="21">
    <source>
        <dbReference type="ARBA" id="ARBA00049902"/>
    </source>
</evidence>
<comment type="subcellular location">
    <subcellularLocation>
        <location evidence="2">Cell membrane</location>
    </subcellularLocation>
</comment>
<comment type="catalytic activity">
    <reaction evidence="21">
        <text>[GlcNAc-(1-&gt;4)-Mur2Ac(oyl-L-Ala-gamma-D-Glu-L-Lys-D-Ala-D-Ala)](n)-di-trans,octa-cis-undecaprenyl diphosphate + beta-D-GlcNAc-(1-&gt;4)-Mur2Ac(oyl-L-Ala-gamma-D-Glu-L-Lys-D-Ala-D-Ala)-di-trans,octa-cis-undecaprenyl diphosphate = [GlcNAc-(1-&gt;4)-Mur2Ac(oyl-L-Ala-gamma-D-Glu-L-Lys-D-Ala-D-Ala)](n+1)-di-trans,octa-cis-undecaprenyl diphosphate + di-trans,octa-cis-undecaprenyl diphosphate + H(+)</text>
        <dbReference type="Rhea" id="RHEA:23708"/>
        <dbReference type="Rhea" id="RHEA-COMP:9602"/>
        <dbReference type="Rhea" id="RHEA-COMP:9603"/>
        <dbReference type="ChEBI" id="CHEBI:15378"/>
        <dbReference type="ChEBI" id="CHEBI:58405"/>
        <dbReference type="ChEBI" id="CHEBI:60033"/>
        <dbReference type="ChEBI" id="CHEBI:78435"/>
        <dbReference type="EC" id="2.4.99.28"/>
    </reaction>
</comment>
<dbReference type="RefSeq" id="WP_248208509.1">
    <property type="nucleotide sequence ID" value="NZ_JALNMH010000007.1"/>
</dbReference>
<evidence type="ECO:0000256" key="7">
    <source>
        <dbReference type="ARBA" id="ARBA00022475"/>
    </source>
</evidence>
<evidence type="ECO:0000256" key="15">
    <source>
        <dbReference type="ARBA" id="ARBA00023136"/>
    </source>
</evidence>
<evidence type="ECO:0000313" key="28">
    <source>
        <dbReference type="Proteomes" id="UP001431449"/>
    </source>
</evidence>
<keyword evidence="12" id="KW-0378">Hydrolase</keyword>
<dbReference type="SUPFAM" id="SSF53955">
    <property type="entry name" value="Lysozyme-like"/>
    <property type="match status" value="1"/>
</dbReference>
<dbReference type="InterPro" id="IPR011813">
    <property type="entry name" value="PBP_1b"/>
</dbReference>
<evidence type="ECO:0000256" key="12">
    <source>
        <dbReference type="ARBA" id="ARBA00022801"/>
    </source>
</evidence>
<dbReference type="SUPFAM" id="SSF56601">
    <property type="entry name" value="beta-lactamase/transpeptidase-like"/>
    <property type="match status" value="1"/>
</dbReference>
<dbReference type="Proteomes" id="UP001431449">
    <property type="component" value="Unassembled WGS sequence"/>
</dbReference>
<comment type="similarity">
    <text evidence="4 23">In the C-terminal section; belongs to the transpeptidase family.</text>
</comment>
<sequence>MPAGLFLGGMLLGFLVLYFWAIDRWLQGEFGRLSWREPTRVYARPLALSPGMPLNPEALRVELEAAGYRQGGRGPGSFQRDGGRFVLTTREFSDLDGRHASRRLQLEIDRGRLRALRDGEGHPLPAARLDPARIATLYGRERTERRLVALREVPPLLIAAVQAVEDRSFKDHAGIDFRGIFRALFSNLRAGEVREGASTLTQQLVRNLYLTREQTLLRKLREAAYALCIEARFDKGRILEVYLNQVYLGQEGSQAVHGVGAGAEFWFGRELADLEPQEIALLVGLIQGPSLHDPRRHPERARARRDRVLAQMVETGVIGREQGAALMREPLGVTARSGLRINRYPAFFELMQQQLGRDYPADKLNGQGLQVLTTLAPMAQDAAERSIAERLPELAKAAKGVPLEAAMVVTDTRSGELQALVGGAGSGIGFNRALSARRPVGSLLKPFVYLLALAQPGRFSLATPVEDAPLSLRVAANRTWSPENADGRSHGWINLHQALIQSYNQATVRLGMEVGVDRLVRLMEELTGLAPDANPSLLLGAVDLSPLVMTEMYQFLAAGGERQPLRAVRGVLDARGQPLRRYVQHLPGPAEQDAVAARLVTWSLQHAAREGTARRLQAEGLGWLQPAGKTGTSNDGRDSWFAGWTGDRLAVVWVGNDANQPTGLYGSTGAMRLWSGLFRALPSEPLAIDERGLERQWVAADEAVRTDPECEDATELVFVAGFSPREHRGCTLARLRDWFGRRER</sequence>
<keyword evidence="10 23" id="KW-0328">Glycosyltransferase</keyword>
<organism evidence="27 28">
    <name type="scientific">Pseudomarimonas salicorniae</name>
    <dbReference type="NCBI Taxonomy" id="2933270"/>
    <lineage>
        <taxon>Bacteria</taxon>
        <taxon>Pseudomonadati</taxon>
        <taxon>Pseudomonadota</taxon>
        <taxon>Gammaproteobacteria</taxon>
        <taxon>Lysobacterales</taxon>
        <taxon>Lysobacteraceae</taxon>
        <taxon>Pseudomarimonas</taxon>
    </lineage>
</organism>
<evidence type="ECO:0000256" key="9">
    <source>
        <dbReference type="ARBA" id="ARBA00022670"/>
    </source>
</evidence>
<evidence type="ECO:0000313" key="27">
    <source>
        <dbReference type="EMBL" id="MCK7593882.1"/>
    </source>
</evidence>
<dbReference type="Gene3D" id="3.30.2060.10">
    <property type="entry name" value="Penicillin-binding protein 1b domain"/>
    <property type="match status" value="1"/>
</dbReference>
<evidence type="ECO:0000256" key="16">
    <source>
        <dbReference type="ARBA" id="ARBA00023251"/>
    </source>
</evidence>
<dbReference type="EMBL" id="JALNMH010000007">
    <property type="protein sequence ID" value="MCK7593882.1"/>
    <property type="molecule type" value="Genomic_DNA"/>
</dbReference>
<evidence type="ECO:0000256" key="1">
    <source>
        <dbReference type="ARBA" id="ARBA00002624"/>
    </source>
</evidence>
<evidence type="ECO:0000256" key="18">
    <source>
        <dbReference type="ARBA" id="ARBA00023316"/>
    </source>
</evidence>
<evidence type="ECO:0000256" key="6">
    <source>
        <dbReference type="ARBA" id="ARBA00018637"/>
    </source>
</evidence>
<feature type="domain" description="Glycosyl transferase family 51" evidence="25">
    <location>
        <begin position="135"/>
        <end position="312"/>
    </location>
</feature>
<keyword evidence="9" id="KW-0645">Protease</keyword>
<comment type="caution">
    <text evidence="27">The sequence shown here is derived from an EMBL/GenBank/DDBJ whole genome shotgun (WGS) entry which is preliminary data.</text>
</comment>
<dbReference type="NCBIfam" id="TIGR02071">
    <property type="entry name" value="PBP_1b"/>
    <property type="match status" value="1"/>
</dbReference>
<evidence type="ECO:0000256" key="5">
    <source>
        <dbReference type="ARBA" id="ARBA00007739"/>
    </source>
</evidence>
<keyword evidence="15" id="KW-0472">Membrane</keyword>
<comment type="similarity">
    <text evidence="5 23">In the N-terminal section; belongs to the glycosyltransferase 51 family.</text>
</comment>
<dbReference type="InterPro" id="IPR001264">
    <property type="entry name" value="Glyco_trans_51"/>
</dbReference>
<evidence type="ECO:0000256" key="22">
    <source>
        <dbReference type="NCBIfam" id="TIGR02071"/>
    </source>
</evidence>
<evidence type="ECO:0000256" key="2">
    <source>
        <dbReference type="ARBA" id="ARBA00004236"/>
    </source>
</evidence>
<dbReference type="InterPro" id="IPR023346">
    <property type="entry name" value="Lysozyme-like_dom_sf"/>
</dbReference>
<keyword evidence="13 23" id="KW-0133">Cell shape</keyword>
<keyword evidence="18 23" id="KW-0961">Cell wall biogenesis/degradation</keyword>
<evidence type="ECO:0000256" key="14">
    <source>
        <dbReference type="ARBA" id="ARBA00022984"/>
    </source>
</evidence>
<keyword evidence="17" id="KW-0511">Multifunctional enzyme</keyword>
<feature type="domain" description="Penicillin-binding protein transpeptidase" evidence="24">
    <location>
        <begin position="406"/>
        <end position="654"/>
    </location>
</feature>
<dbReference type="Gene3D" id="3.40.710.10">
    <property type="entry name" value="DD-peptidase/beta-lactamase superfamily"/>
    <property type="match status" value="1"/>
</dbReference>
<dbReference type="InterPro" id="IPR012338">
    <property type="entry name" value="Beta-lactam/transpept-like"/>
</dbReference>
<evidence type="ECO:0000256" key="11">
    <source>
        <dbReference type="ARBA" id="ARBA00022679"/>
    </source>
</evidence>
<proteinExistence type="inferred from homology"/>
<evidence type="ECO:0000256" key="3">
    <source>
        <dbReference type="ARBA" id="ARBA00004752"/>
    </source>
</evidence>
<dbReference type="PANTHER" id="PTHR32282">
    <property type="entry name" value="BINDING PROTEIN TRANSPEPTIDASE, PUTATIVE-RELATED"/>
    <property type="match status" value="1"/>
</dbReference>
<comment type="pathway">
    <text evidence="3 23">Cell wall biogenesis; peptidoglycan biosynthesis.</text>
</comment>
<evidence type="ECO:0000256" key="4">
    <source>
        <dbReference type="ARBA" id="ARBA00007090"/>
    </source>
</evidence>
<dbReference type="InterPro" id="IPR001460">
    <property type="entry name" value="PCN-bd_Tpept"/>
</dbReference>
<dbReference type="PANTHER" id="PTHR32282:SF11">
    <property type="entry name" value="PENICILLIN-BINDING PROTEIN 1B"/>
    <property type="match status" value="1"/>
</dbReference>
<dbReference type="PIRSF" id="PIRSF002799">
    <property type="entry name" value="PBP_1b"/>
    <property type="match status" value="1"/>
</dbReference>
<evidence type="ECO:0000256" key="20">
    <source>
        <dbReference type="ARBA" id="ARBA00034000"/>
    </source>
</evidence>
<comment type="function">
    <text evidence="1 23">Cell wall formation. Synthesis of cross-linked peptidoglycan from the lipid intermediates. The enzyme has a penicillin-insensitive transglycosylase N-terminal domain (formation of linear glycan strands) and a penicillin-sensitive transpeptidase C-terminal domain (cross-linking of the peptide subunits).</text>
</comment>
<keyword evidence="28" id="KW-1185">Reference proteome</keyword>
<keyword evidence="7" id="KW-1003">Cell membrane</keyword>
<evidence type="ECO:0000256" key="10">
    <source>
        <dbReference type="ARBA" id="ARBA00022676"/>
    </source>
</evidence>
<keyword evidence="11 23" id="KW-0808">Transferase</keyword>
<dbReference type="Pfam" id="PF00905">
    <property type="entry name" value="Transpeptidase"/>
    <property type="match status" value="1"/>
</dbReference>
<evidence type="ECO:0000259" key="24">
    <source>
        <dbReference type="Pfam" id="PF00905"/>
    </source>
</evidence>
<evidence type="ECO:0000256" key="17">
    <source>
        <dbReference type="ARBA" id="ARBA00023268"/>
    </source>
</evidence>
<dbReference type="Pfam" id="PF00912">
    <property type="entry name" value="Transgly"/>
    <property type="match status" value="1"/>
</dbReference>
<dbReference type="Pfam" id="PF14814">
    <property type="entry name" value="UB2H"/>
    <property type="match status" value="1"/>
</dbReference>
<dbReference type="InterPro" id="IPR028166">
    <property type="entry name" value="UB2H"/>
</dbReference>
<reference evidence="27" key="1">
    <citation type="submission" date="2022-04" db="EMBL/GenBank/DDBJ databases">
        <title>Lysobacter sp. CAU 1642 isolated from sea sand.</title>
        <authorList>
            <person name="Kim W."/>
        </authorList>
    </citation>
    <scope>NUCLEOTIDE SEQUENCE</scope>
    <source>
        <strain evidence="27">CAU 1642</strain>
    </source>
</reference>
<name>A0ABT0GHR4_9GAMM</name>
<comment type="catalytic activity">
    <reaction evidence="20">
        <text>Preferential cleavage: (Ac)2-L-Lys-D-Ala-|-D-Ala. Also transpeptidation of peptidyl-alanyl moieties that are N-acyl substituents of D-alanine.</text>
        <dbReference type="EC" id="3.4.16.4"/>
    </reaction>
</comment>
<evidence type="ECO:0000259" key="25">
    <source>
        <dbReference type="Pfam" id="PF00912"/>
    </source>
</evidence>
<protein>
    <recommendedName>
        <fullName evidence="6 22">Penicillin-binding protein 1B</fullName>
        <shortName evidence="23">PBP-1b</shortName>
        <shortName evidence="23">PBP1b</shortName>
    </recommendedName>
    <alternativeName>
        <fullName evidence="19 23">Murein polymerase</fullName>
    </alternativeName>
</protein>
<keyword evidence="14 23" id="KW-0573">Peptidoglycan synthesis</keyword>
<evidence type="ECO:0000256" key="13">
    <source>
        <dbReference type="ARBA" id="ARBA00022960"/>
    </source>
</evidence>
<keyword evidence="16" id="KW-0046">Antibiotic resistance</keyword>
<gene>
    <name evidence="27" type="primary">mrcB</name>
    <name evidence="27" type="ORF">M0G41_09385</name>
</gene>
<evidence type="ECO:0000256" key="8">
    <source>
        <dbReference type="ARBA" id="ARBA00022645"/>
    </source>
</evidence>
<keyword evidence="8" id="KW-0121">Carboxypeptidase</keyword>
<evidence type="ECO:0000256" key="19">
    <source>
        <dbReference type="ARBA" id="ARBA00032454"/>
    </source>
</evidence>
<feature type="domain" description="Bifunctional transglycosylase second" evidence="26">
    <location>
        <begin position="48"/>
        <end position="129"/>
    </location>
</feature>
<evidence type="ECO:0000259" key="26">
    <source>
        <dbReference type="Pfam" id="PF14814"/>
    </source>
</evidence>
<dbReference type="Gene3D" id="1.10.3810.10">
    <property type="entry name" value="Biosynthetic peptidoglycan transglycosylase-like"/>
    <property type="match status" value="1"/>
</dbReference>
<dbReference type="InterPro" id="IPR036950">
    <property type="entry name" value="PBP_transglycosylase"/>
</dbReference>